<dbReference type="Pfam" id="PF03479">
    <property type="entry name" value="PCC"/>
    <property type="match status" value="1"/>
</dbReference>
<dbReference type="InterPro" id="IPR005175">
    <property type="entry name" value="PPC_dom"/>
</dbReference>
<evidence type="ECO:0000259" key="1">
    <source>
        <dbReference type="PROSITE" id="PS51742"/>
    </source>
</evidence>
<dbReference type="EMBL" id="FOHQ01000005">
    <property type="protein sequence ID" value="SES97163.1"/>
    <property type="molecule type" value="Genomic_DNA"/>
</dbReference>
<accession>A0A1I0ARZ3</accession>
<feature type="domain" description="PPC" evidence="1">
    <location>
        <begin position="13"/>
        <end position="152"/>
    </location>
</feature>
<evidence type="ECO:0000313" key="2">
    <source>
        <dbReference type="EMBL" id="SES97163.1"/>
    </source>
</evidence>
<dbReference type="PANTHER" id="PTHR34988">
    <property type="entry name" value="PROTEIN, PUTATIVE-RELATED"/>
    <property type="match status" value="1"/>
</dbReference>
<dbReference type="Gene3D" id="3.30.1330.80">
    <property type="entry name" value="Hypothetical protein, similar to alpha- acetolactate decarboxylase, domain 2"/>
    <property type="match status" value="1"/>
</dbReference>
<evidence type="ECO:0000313" key="3">
    <source>
        <dbReference type="Proteomes" id="UP000243338"/>
    </source>
</evidence>
<organism evidence="2 3">
    <name type="scientific">Methanococcoides vulcani</name>
    <dbReference type="NCBI Taxonomy" id="1353158"/>
    <lineage>
        <taxon>Archaea</taxon>
        <taxon>Methanobacteriati</taxon>
        <taxon>Methanobacteriota</taxon>
        <taxon>Stenosarchaea group</taxon>
        <taxon>Methanomicrobia</taxon>
        <taxon>Methanosarcinales</taxon>
        <taxon>Methanosarcinaceae</taxon>
        <taxon>Methanococcoides</taxon>
    </lineage>
</organism>
<sequence>MNDNGGNMEYSKGNIGRVFTVRIDTGEDLLEELEGLAEKESITSAVFILLGAVAKANLVVGPKENAIPPEPMWVNYSDPHEVIGIGNIFLEEGRPKIHLHTSAGRGDNVNVGCMRGESEAFMVLEVFILEISGMDAKRAFDTAKGFAPITFGAMK</sequence>
<dbReference type="PANTHER" id="PTHR34988:SF1">
    <property type="entry name" value="DNA-BINDING PROTEIN"/>
    <property type="match status" value="1"/>
</dbReference>
<dbReference type="PROSITE" id="PS51742">
    <property type="entry name" value="PPC"/>
    <property type="match status" value="1"/>
</dbReference>
<reference evidence="3" key="1">
    <citation type="submission" date="2016-10" db="EMBL/GenBank/DDBJ databases">
        <authorList>
            <person name="Varghese N."/>
            <person name="Submissions S."/>
        </authorList>
    </citation>
    <scope>NUCLEOTIDE SEQUENCE [LARGE SCALE GENOMIC DNA]</scope>
    <source>
        <strain evidence="3">SLH 33</strain>
    </source>
</reference>
<keyword evidence="3" id="KW-1185">Reference proteome</keyword>
<dbReference type="STRING" id="1353158.SAMN04488587_1786"/>
<name>A0A1I0ARZ3_9EURY</name>
<dbReference type="SUPFAM" id="SSF117856">
    <property type="entry name" value="AF0104/ALDC/Ptd012-like"/>
    <property type="match status" value="1"/>
</dbReference>
<protein>
    <recommendedName>
        <fullName evidence="1">PPC domain-containing protein</fullName>
    </recommendedName>
</protein>
<dbReference type="AlphaFoldDB" id="A0A1I0ARZ3"/>
<gene>
    <name evidence="2" type="ORF">SAMN04488587_1786</name>
</gene>
<dbReference type="Proteomes" id="UP000243338">
    <property type="component" value="Unassembled WGS sequence"/>
</dbReference>
<dbReference type="CDD" id="cd11378">
    <property type="entry name" value="DUF296"/>
    <property type="match status" value="1"/>
</dbReference>
<proteinExistence type="predicted"/>